<comment type="caution">
    <text evidence="1">The sequence shown here is derived from an EMBL/GenBank/DDBJ whole genome shotgun (WGS) entry which is preliminary data.</text>
</comment>
<accession>A0A8X6K5I4</accession>
<evidence type="ECO:0000313" key="1">
    <source>
        <dbReference type="EMBL" id="GFR32151.1"/>
    </source>
</evidence>
<protein>
    <submittedName>
        <fullName evidence="1">Uncharacterized protein</fullName>
    </submittedName>
</protein>
<dbReference type="AlphaFoldDB" id="A0A8X6K5I4"/>
<dbReference type="Proteomes" id="UP000887116">
    <property type="component" value="Unassembled WGS sequence"/>
</dbReference>
<proteinExistence type="predicted"/>
<dbReference type="EMBL" id="BMAO01009627">
    <property type="protein sequence ID" value="GFR32151.1"/>
    <property type="molecule type" value="Genomic_DNA"/>
</dbReference>
<organism evidence="1 2">
    <name type="scientific">Trichonephila clavata</name>
    <name type="common">Joro spider</name>
    <name type="synonym">Nephila clavata</name>
    <dbReference type="NCBI Taxonomy" id="2740835"/>
    <lineage>
        <taxon>Eukaryota</taxon>
        <taxon>Metazoa</taxon>
        <taxon>Ecdysozoa</taxon>
        <taxon>Arthropoda</taxon>
        <taxon>Chelicerata</taxon>
        <taxon>Arachnida</taxon>
        <taxon>Araneae</taxon>
        <taxon>Araneomorphae</taxon>
        <taxon>Entelegynae</taxon>
        <taxon>Araneoidea</taxon>
        <taxon>Nephilidae</taxon>
        <taxon>Trichonephila</taxon>
    </lineage>
</organism>
<evidence type="ECO:0000313" key="2">
    <source>
        <dbReference type="Proteomes" id="UP000887116"/>
    </source>
</evidence>
<name>A0A8X6K5I4_TRICU</name>
<reference evidence="1" key="1">
    <citation type="submission" date="2020-07" db="EMBL/GenBank/DDBJ databases">
        <title>Multicomponent nature underlies the extraordinary mechanical properties of spider dragline silk.</title>
        <authorList>
            <person name="Kono N."/>
            <person name="Nakamura H."/>
            <person name="Mori M."/>
            <person name="Yoshida Y."/>
            <person name="Ohtoshi R."/>
            <person name="Malay A.D."/>
            <person name="Moran D.A.P."/>
            <person name="Tomita M."/>
            <person name="Numata K."/>
            <person name="Arakawa K."/>
        </authorList>
    </citation>
    <scope>NUCLEOTIDE SEQUENCE</scope>
</reference>
<keyword evidence="2" id="KW-1185">Reference proteome</keyword>
<gene>
    <name evidence="1" type="ORF">TNCT_349661</name>
</gene>
<sequence>MRMPLFEVSDDEVFVRNGCRVRARILTYLGIKSVKQGRDLRIVHSNRTYKQISLIVSGKRCTSEMSQFRISAYLWN</sequence>